<evidence type="ECO:0000259" key="3">
    <source>
        <dbReference type="PROSITE" id="PS50206"/>
    </source>
</evidence>
<evidence type="ECO:0000313" key="5">
    <source>
        <dbReference type="Proteomes" id="UP000000745"/>
    </source>
</evidence>
<reference evidence="5" key="1">
    <citation type="journal article" date="2009" name="PLoS Genet.">
        <title>Organised genome dynamics in the Escherichia coli species results in highly diverse adaptive paths.</title>
        <authorList>
            <person name="Touchon M."/>
            <person name="Hoede C."/>
            <person name="Tenaillon O."/>
            <person name="Barbe V."/>
            <person name="Baeriswyl S."/>
            <person name="Bidet P."/>
            <person name="Bingen E."/>
            <person name="Bonacorsi S."/>
            <person name="Bouchier C."/>
            <person name="Bouvet O."/>
            <person name="Calteau A."/>
            <person name="Chiapello H."/>
            <person name="Clermont O."/>
            <person name="Cruveiller S."/>
            <person name="Danchin A."/>
            <person name="Diard M."/>
            <person name="Dossat C."/>
            <person name="Karoui M.E."/>
            <person name="Frapy E."/>
            <person name="Garry L."/>
            <person name="Ghigo J.M."/>
            <person name="Gilles A.M."/>
            <person name="Johnson J."/>
            <person name="Le Bouguenec C."/>
            <person name="Lescat M."/>
            <person name="Mangenot S."/>
            <person name="Martinez-Jehanne V."/>
            <person name="Matic I."/>
            <person name="Nassif X."/>
            <person name="Oztas S."/>
            <person name="Petit M.A."/>
            <person name="Pichon C."/>
            <person name="Rouy Z."/>
            <person name="Ruf C.S."/>
            <person name="Schneider D."/>
            <person name="Tourret J."/>
            <person name="Vacherie B."/>
            <person name="Vallenet D."/>
            <person name="Medigue C."/>
            <person name="Rocha E.P.C."/>
            <person name="Denamur E."/>
        </authorList>
    </citation>
    <scope>NUCLEOTIDE SEQUENCE [LARGE SCALE GENOMIC DNA]</scope>
    <source>
        <strain evidence="5">ATCC 35469 / DSM 13698 / BCRC 15582 / CCUG 18766 / IAM 14443 / JCM 21226 / LMG 7866 / NBRC 102419 / NCTC 12128 / CDC 0568-73</strain>
    </source>
</reference>
<dbReference type="HOGENOM" id="CLU_089574_15_1_6"/>
<organism evidence="4 5">
    <name type="scientific">Escherichia fergusonii (strain ATCC 35469 / DSM 13698 / CCUG 18766 / IAM 14443 / JCM 21226 / LMG 7866 / NBRC 102419 / NCTC 12128 / CDC 0568-73)</name>
    <dbReference type="NCBI Taxonomy" id="585054"/>
    <lineage>
        <taxon>Bacteria</taxon>
        <taxon>Pseudomonadati</taxon>
        <taxon>Pseudomonadota</taxon>
        <taxon>Gammaproteobacteria</taxon>
        <taxon>Enterobacterales</taxon>
        <taxon>Enterobacteriaceae</taxon>
        <taxon>Escherichia</taxon>
    </lineage>
</organism>
<evidence type="ECO:0000313" key="4">
    <source>
        <dbReference type="EMBL" id="CAQ89170.1"/>
    </source>
</evidence>
<proteinExistence type="predicted"/>
<keyword evidence="5" id="KW-1185">Reference proteome</keyword>
<sequence>MPFFTHHKDAEMYKKGLFVLALAFSVPTFAAEHWIDVRIPEQYQKEHIEGATNIPLKDVKTRIAEVVPDKNDTVKLYCNGGRQSGQAKQILIDMGYTNAQNAGGIDRIDMPKVKEQ</sequence>
<feature type="active site" description="Cysteine persulfide intermediate" evidence="1">
    <location>
        <position position="78"/>
    </location>
</feature>
<dbReference type="NCBIfam" id="NF007627">
    <property type="entry name" value="PRK10287.1"/>
    <property type="match status" value="1"/>
</dbReference>
<protein>
    <submittedName>
        <fullName evidence="4">Thiosulfate:cyanide sulfurtransferase (Rhodanese)</fullName>
        <ecNumber evidence="4">2.8.1.1</ecNumber>
    </submittedName>
</protein>
<dbReference type="Gene3D" id="3.40.250.10">
    <property type="entry name" value="Rhodanese-like domain"/>
    <property type="match status" value="1"/>
</dbReference>
<feature type="domain" description="Rhodanese" evidence="3">
    <location>
        <begin position="28"/>
        <end position="114"/>
    </location>
</feature>
<dbReference type="InterPro" id="IPR052367">
    <property type="entry name" value="Thiosulfate_ST/Rhodanese-like"/>
</dbReference>
<dbReference type="SMART" id="SM00450">
    <property type="entry name" value="RHOD"/>
    <property type="match status" value="1"/>
</dbReference>
<dbReference type="CDD" id="cd00158">
    <property type="entry name" value="RHOD"/>
    <property type="match status" value="1"/>
</dbReference>
<evidence type="ECO:0000256" key="1">
    <source>
        <dbReference type="PIRSR" id="PIRSR614323-1"/>
    </source>
</evidence>
<gene>
    <name evidence="4" type="primary">pspE</name>
    <name evidence="4" type="ordered locus">EFER_1654</name>
</gene>
<dbReference type="PANTHER" id="PTHR45431:SF3">
    <property type="entry name" value="RHODANESE-LIKE DOMAIN-CONTAINING PROTEIN 15, CHLOROPLASTIC"/>
    <property type="match status" value="1"/>
</dbReference>
<dbReference type="SUPFAM" id="SSF52821">
    <property type="entry name" value="Rhodanese/Cell cycle control phosphatase"/>
    <property type="match status" value="1"/>
</dbReference>
<dbReference type="NCBIfam" id="TIGR02981">
    <property type="entry name" value="phageshock_pspE"/>
    <property type="match status" value="1"/>
</dbReference>
<accession>B7LRX8</accession>
<dbReference type="Pfam" id="PF00581">
    <property type="entry name" value="Rhodanese"/>
    <property type="match status" value="1"/>
</dbReference>
<dbReference type="Proteomes" id="UP000000745">
    <property type="component" value="Chromosome"/>
</dbReference>
<dbReference type="InterPro" id="IPR014323">
    <property type="entry name" value="PspE"/>
</dbReference>
<keyword evidence="4" id="KW-0808">Transferase</keyword>
<evidence type="ECO:0000256" key="2">
    <source>
        <dbReference type="PIRSR" id="PIRSR614323-2"/>
    </source>
</evidence>
<dbReference type="GO" id="GO:0004792">
    <property type="term" value="F:thiosulfate-cyanide sulfurtransferase activity"/>
    <property type="evidence" value="ECO:0007669"/>
    <property type="project" value="UniProtKB-EC"/>
</dbReference>
<dbReference type="PANTHER" id="PTHR45431">
    <property type="entry name" value="RHODANESE-LIKE DOMAIN-CONTAINING PROTEIN 15, CHLOROPLASTIC"/>
    <property type="match status" value="1"/>
</dbReference>
<dbReference type="InterPro" id="IPR001763">
    <property type="entry name" value="Rhodanese-like_dom"/>
</dbReference>
<feature type="site" description="May be important for providing the necessary conformational flexibility for enzymatic catalysis" evidence="2">
    <location>
        <position position="104"/>
    </location>
</feature>
<name>B7LRX8_ESCF3</name>
<dbReference type="EMBL" id="CU928158">
    <property type="protein sequence ID" value="CAQ89170.1"/>
    <property type="molecule type" value="Genomic_DNA"/>
</dbReference>
<dbReference type="EC" id="2.8.1.1" evidence="4"/>
<dbReference type="PROSITE" id="PS50206">
    <property type="entry name" value="RHODANESE_3"/>
    <property type="match status" value="1"/>
</dbReference>
<dbReference type="KEGG" id="efe:EFER_1654"/>
<dbReference type="AlphaFoldDB" id="B7LRX8"/>
<dbReference type="InterPro" id="IPR036873">
    <property type="entry name" value="Rhodanese-like_dom_sf"/>
</dbReference>